<dbReference type="InterPro" id="IPR029154">
    <property type="entry name" value="HIBADH-like_NADP-bd"/>
</dbReference>
<dbReference type="InterPro" id="IPR002204">
    <property type="entry name" value="3-OH-isobutyrate_DH-rel_CS"/>
</dbReference>
<dbReference type="SUPFAM" id="SSF51735">
    <property type="entry name" value="NAD(P)-binding Rossmann-fold domains"/>
    <property type="match status" value="1"/>
</dbReference>
<dbReference type="EC" id="1.1.-.-" evidence="6"/>
<gene>
    <name evidence="6" type="ORF">ACFQ14_12280</name>
</gene>
<dbReference type="RefSeq" id="WP_377213049.1">
    <property type="nucleotide sequence ID" value="NZ_JBHTJV010000010.1"/>
</dbReference>
<proteinExistence type="inferred from homology"/>
<dbReference type="InterPro" id="IPR036291">
    <property type="entry name" value="NAD(P)-bd_dom_sf"/>
</dbReference>
<dbReference type="Pfam" id="PF14833">
    <property type="entry name" value="NAD_binding_11"/>
    <property type="match status" value="1"/>
</dbReference>
<dbReference type="PROSITE" id="PS00895">
    <property type="entry name" value="3_HYDROXYISOBUT_DH"/>
    <property type="match status" value="1"/>
</dbReference>
<dbReference type="PANTHER" id="PTHR43060:SF15">
    <property type="entry name" value="3-HYDROXYISOBUTYRATE DEHYDROGENASE-LIKE 1, MITOCHONDRIAL-RELATED"/>
    <property type="match status" value="1"/>
</dbReference>
<keyword evidence="3" id="KW-0520">NAD</keyword>
<dbReference type="EMBL" id="JBHTJV010000010">
    <property type="protein sequence ID" value="MFD0917188.1"/>
    <property type="molecule type" value="Genomic_DNA"/>
</dbReference>
<evidence type="ECO:0000313" key="6">
    <source>
        <dbReference type="EMBL" id="MFD0917188.1"/>
    </source>
</evidence>
<evidence type="ECO:0000259" key="5">
    <source>
        <dbReference type="Pfam" id="PF14833"/>
    </source>
</evidence>
<dbReference type="InterPro" id="IPR013328">
    <property type="entry name" value="6PGD_dom2"/>
</dbReference>
<evidence type="ECO:0000259" key="4">
    <source>
        <dbReference type="Pfam" id="PF03446"/>
    </source>
</evidence>
<evidence type="ECO:0000256" key="2">
    <source>
        <dbReference type="ARBA" id="ARBA00023002"/>
    </source>
</evidence>
<dbReference type="Gene3D" id="3.40.50.720">
    <property type="entry name" value="NAD(P)-binding Rossmann-like Domain"/>
    <property type="match status" value="1"/>
</dbReference>
<dbReference type="GO" id="GO:0016491">
    <property type="term" value="F:oxidoreductase activity"/>
    <property type="evidence" value="ECO:0007669"/>
    <property type="project" value="UniProtKB-KW"/>
</dbReference>
<evidence type="ECO:0000313" key="7">
    <source>
        <dbReference type="Proteomes" id="UP001597101"/>
    </source>
</evidence>
<dbReference type="Pfam" id="PF03446">
    <property type="entry name" value="NAD_binding_2"/>
    <property type="match status" value="1"/>
</dbReference>
<name>A0ABW3FHG7_9HYPH</name>
<evidence type="ECO:0000256" key="1">
    <source>
        <dbReference type="ARBA" id="ARBA00009080"/>
    </source>
</evidence>
<dbReference type="InterPro" id="IPR015815">
    <property type="entry name" value="HIBADH-related"/>
</dbReference>
<comment type="similarity">
    <text evidence="1">Belongs to the HIBADH-related family.</text>
</comment>
<sequence>MTKPTIGFIGLGLMGDAMVQRLQAKGYLLTVMANRSRTNVDAAITRGATEVKTAREIAESSDIIMLCMDTSASVEARMMGDDGVLAGLSKGKTVIDFGTSLPASTRMLGALAIEKGAGFMDAPLGRTPAHAIDGLLNIMGAGDPETFEKVKPVLEDLGENIFHLGPLGAGHTVKLINNFFGMAVATTMSEAFAMADTAGVERETLYNVMAAGPLRSGMMDFVKGYAVDGDPAQLAFAIKNARKDVGYYSTMADDAGVTSLMSVAPKQALGLAVAQGKGEAMVSEMVDFFAEMFAIAKK</sequence>
<dbReference type="Gene3D" id="1.10.1040.10">
    <property type="entry name" value="N-(1-d-carboxylethyl)-l-norvaline Dehydrogenase, domain 2"/>
    <property type="match status" value="1"/>
</dbReference>
<keyword evidence="2 6" id="KW-0560">Oxidoreductase</keyword>
<feature type="domain" description="6-phosphogluconate dehydrogenase NADP-binding" evidence="4">
    <location>
        <begin position="5"/>
        <end position="165"/>
    </location>
</feature>
<dbReference type="InterPro" id="IPR006115">
    <property type="entry name" value="6PGDH_NADP-bd"/>
</dbReference>
<evidence type="ECO:0000256" key="3">
    <source>
        <dbReference type="ARBA" id="ARBA00023027"/>
    </source>
</evidence>
<keyword evidence="7" id="KW-1185">Reference proteome</keyword>
<dbReference type="SUPFAM" id="SSF48179">
    <property type="entry name" value="6-phosphogluconate dehydrogenase C-terminal domain-like"/>
    <property type="match status" value="1"/>
</dbReference>
<dbReference type="Proteomes" id="UP001597101">
    <property type="component" value="Unassembled WGS sequence"/>
</dbReference>
<dbReference type="PANTHER" id="PTHR43060">
    <property type="entry name" value="3-HYDROXYISOBUTYRATE DEHYDROGENASE-LIKE 1, MITOCHONDRIAL-RELATED"/>
    <property type="match status" value="1"/>
</dbReference>
<feature type="domain" description="3-hydroxyisobutyrate dehydrogenase-like NAD-binding" evidence="5">
    <location>
        <begin position="168"/>
        <end position="287"/>
    </location>
</feature>
<dbReference type="PIRSF" id="PIRSF000103">
    <property type="entry name" value="HIBADH"/>
    <property type="match status" value="1"/>
</dbReference>
<protein>
    <submittedName>
        <fullName evidence="6">NAD(P)-dependent oxidoreductase</fullName>
        <ecNumber evidence="6">1.1.-.-</ecNumber>
    </submittedName>
</protein>
<comment type="caution">
    <text evidence="6">The sequence shown here is derived from an EMBL/GenBank/DDBJ whole genome shotgun (WGS) entry which is preliminary data.</text>
</comment>
<reference evidence="7" key="1">
    <citation type="journal article" date="2019" name="Int. J. Syst. Evol. Microbiol.">
        <title>The Global Catalogue of Microorganisms (GCM) 10K type strain sequencing project: providing services to taxonomists for standard genome sequencing and annotation.</title>
        <authorList>
            <consortium name="The Broad Institute Genomics Platform"/>
            <consortium name="The Broad Institute Genome Sequencing Center for Infectious Disease"/>
            <person name="Wu L."/>
            <person name="Ma J."/>
        </authorList>
    </citation>
    <scope>NUCLEOTIDE SEQUENCE [LARGE SCALE GENOMIC DNA]</scope>
    <source>
        <strain evidence="7">CCUG 60023</strain>
    </source>
</reference>
<organism evidence="6 7">
    <name type="scientific">Pseudahrensia aquimaris</name>
    <dbReference type="NCBI Taxonomy" id="744461"/>
    <lineage>
        <taxon>Bacteria</taxon>
        <taxon>Pseudomonadati</taxon>
        <taxon>Pseudomonadota</taxon>
        <taxon>Alphaproteobacteria</taxon>
        <taxon>Hyphomicrobiales</taxon>
        <taxon>Ahrensiaceae</taxon>
        <taxon>Pseudahrensia</taxon>
    </lineage>
</organism>
<accession>A0ABW3FHG7</accession>
<dbReference type="InterPro" id="IPR008927">
    <property type="entry name" value="6-PGluconate_DH-like_C_sf"/>
</dbReference>